<protein>
    <submittedName>
        <fullName evidence="1">Uncharacterized protein</fullName>
    </submittedName>
</protein>
<dbReference type="RefSeq" id="WP_284339068.1">
    <property type="nucleotide sequence ID" value="NZ_BSNS01000004.1"/>
</dbReference>
<dbReference type="EMBL" id="BSNS01000004">
    <property type="protein sequence ID" value="GLQ53621.1"/>
    <property type="molecule type" value="Genomic_DNA"/>
</dbReference>
<proteinExistence type="predicted"/>
<comment type="caution">
    <text evidence="1">The sequence shown here is derived from an EMBL/GenBank/DDBJ whole genome shotgun (WGS) entry which is preliminary data.</text>
</comment>
<organism evidence="1 2">
    <name type="scientific">Devosia nitrariae</name>
    <dbReference type="NCBI Taxonomy" id="2071872"/>
    <lineage>
        <taxon>Bacteria</taxon>
        <taxon>Pseudomonadati</taxon>
        <taxon>Pseudomonadota</taxon>
        <taxon>Alphaproteobacteria</taxon>
        <taxon>Hyphomicrobiales</taxon>
        <taxon>Devosiaceae</taxon>
        <taxon>Devosia</taxon>
    </lineage>
</organism>
<dbReference type="Proteomes" id="UP001156691">
    <property type="component" value="Unassembled WGS sequence"/>
</dbReference>
<name>A0ABQ5W1E2_9HYPH</name>
<reference evidence="2" key="1">
    <citation type="journal article" date="2019" name="Int. J. Syst. Evol. Microbiol.">
        <title>The Global Catalogue of Microorganisms (GCM) 10K type strain sequencing project: providing services to taxonomists for standard genome sequencing and annotation.</title>
        <authorList>
            <consortium name="The Broad Institute Genomics Platform"/>
            <consortium name="The Broad Institute Genome Sequencing Center for Infectious Disease"/>
            <person name="Wu L."/>
            <person name="Ma J."/>
        </authorList>
    </citation>
    <scope>NUCLEOTIDE SEQUENCE [LARGE SCALE GENOMIC DNA]</scope>
    <source>
        <strain evidence="2">NBRC 112416</strain>
    </source>
</reference>
<keyword evidence="2" id="KW-1185">Reference proteome</keyword>
<sequence>MQEYPLPDDMHVREDYRVFPLNLEDDPLVVFHGTAMSNFDAISAEGLKRGSSVGAELKSISYAKRSSTALDHWVRRRTEGQNGVILALRFESFEGLYEEGQFVYDYKEVPTQPKLIGYVPVPGTYIHR</sequence>
<evidence type="ECO:0000313" key="2">
    <source>
        <dbReference type="Proteomes" id="UP001156691"/>
    </source>
</evidence>
<gene>
    <name evidence="1" type="ORF">GCM10010862_08800</name>
</gene>
<accession>A0ABQ5W1E2</accession>
<evidence type="ECO:0000313" key="1">
    <source>
        <dbReference type="EMBL" id="GLQ53621.1"/>
    </source>
</evidence>